<evidence type="ECO:0008006" key="4">
    <source>
        <dbReference type="Google" id="ProtNLM"/>
    </source>
</evidence>
<dbReference type="OrthoDB" id="9793746at2"/>
<feature type="transmembrane region" description="Helical" evidence="1">
    <location>
        <begin position="168"/>
        <end position="196"/>
    </location>
</feature>
<dbReference type="KEGG" id="dbr:Deba_2697"/>
<evidence type="ECO:0000313" key="2">
    <source>
        <dbReference type="EMBL" id="ADK86051.1"/>
    </source>
</evidence>
<protein>
    <recommendedName>
        <fullName evidence="4">DUF368 domain-containing protein</fullName>
    </recommendedName>
</protein>
<dbReference type="PANTHER" id="PTHR37308:SF1">
    <property type="entry name" value="POLYPRENYL-PHOSPHATE TRANSPORTER"/>
    <property type="match status" value="1"/>
</dbReference>
<dbReference type="InterPro" id="IPR007163">
    <property type="entry name" value="VCA0040-like"/>
</dbReference>
<dbReference type="HOGENOM" id="CLU_055621_0_0_7"/>
<reference evidence="2 3" key="1">
    <citation type="journal article" date="2010" name="Stand. Genomic Sci.">
        <title>Complete genome sequence of Desulfarculus baarsii type strain (2st14).</title>
        <authorList>
            <person name="Sun H."/>
            <person name="Spring S."/>
            <person name="Lapidus A."/>
            <person name="Davenport K."/>
            <person name="Del Rio T.G."/>
            <person name="Tice H."/>
            <person name="Nolan M."/>
            <person name="Copeland A."/>
            <person name="Cheng J.F."/>
            <person name="Lucas S."/>
            <person name="Tapia R."/>
            <person name="Goodwin L."/>
            <person name="Pitluck S."/>
            <person name="Ivanova N."/>
            <person name="Pagani I."/>
            <person name="Mavromatis K."/>
            <person name="Ovchinnikova G."/>
            <person name="Pati A."/>
            <person name="Chen A."/>
            <person name="Palaniappan K."/>
            <person name="Hauser L."/>
            <person name="Chang Y.J."/>
            <person name="Jeffries C.D."/>
            <person name="Detter J.C."/>
            <person name="Han C."/>
            <person name="Rohde M."/>
            <person name="Brambilla E."/>
            <person name="Goker M."/>
            <person name="Woyke T."/>
            <person name="Bristow J."/>
            <person name="Eisen J.A."/>
            <person name="Markowitz V."/>
            <person name="Hugenholtz P."/>
            <person name="Kyrpides N.C."/>
            <person name="Klenk H.P."/>
            <person name="Land M."/>
        </authorList>
    </citation>
    <scope>NUCLEOTIDE SEQUENCE [LARGE SCALE GENOMIC DNA]</scope>
    <source>
        <strain evidence="3">ATCC 33931 / DSM 2075 / LMG 7858 / VKM B-1802 / 2st14</strain>
    </source>
</reference>
<feature type="transmembrane region" description="Helical" evidence="1">
    <location>
        <begin position="216"/>
        <end position="236"/>
    </location>
</feature>
<evidence type="ECO:0000256" key="1">
    <source>
        <dbReference type="SAM" id="Phobius"/>
    </source>
</evidence>
<dbReference type="PANTHER" id="PTHR37308">
    <property type="entry name" value="INTEGRAL MEMBRANE PROTEIN"/>
    <property type="match status" value="1"/>
</dbReference>
<keyword evidence="3" id="KW-1185">Reference proteome</keyword>
<feature type="transmembrane region" description="Helical" evidence="1">
    <location>
        <begin position="295"/>
        <end position="312"/>
    </location>
</feature>
<feature type="transmembrane region" description="Helical" evidence="1">
    <location>
        <begin position="86"/>
        <end position="108"/>
    </location>
</feature>
<dbReference type="AlphaFoldDB" id="E1QKF8"/>
<dbReference type="eggNOG" id="COG2035">
    <property type="taxonomic scope" value="Bacteria"/>
</dbReference>
<dbReference type="Pfam" id="PF04018">
    <property type="entry name" value="VCA0040-like"/>
    <property type="match status" value="1"/>
</dbReference>
<proteinExistence type="predicted"/>
<name>E1QKF8_DESB2</name>
<dbReference type="Proteomes" id="UP000009047">
    <property type="component" value="Chromosome"/>
</dbReference>
<keyword evidence="1" id="KW-1133">Transmembrane helix</keyword>
<sequence>MPNKYRDAFMASPGPNTWRQAGLLWLKGLCMGVADIIPGVSGGTMAFITGIYGDLLEAITSFGGRFFGRLLRLDLVGALREVHLRFLLPLMLGVGVALVSMARLMHYLLEYHPVPVWALFFGLIAASIVVIGRRAERRGADWWLSLALGAAAGFVVVGLIPVTTPDELWFIFLAAMVAICAMILPGISGAFILLLLGKYVYVTSALRDPFDPRNMLIIVVFACGAALGLAGFSRVLKWLLARWHDLTVAALTGFMIGAMRKIWPWKEVVESRVVSGKVYVVQEQNVWPPDFDGEFWLAVAMALVGLIAVLILERVSSRRAALHPER</sequence>
<feature type="transmembrane region" description="Helical" evidence="1">
    <location>
        <begin position="114"/>
        <end position="131"/>
    </location>
</feature>
<feature type="transmembrane region" description="Helical" evidence="1">
    <location>
        <begin position="143"/>
        <end position="162"/>
    </location>
</feature>
<gene>
    <name evidence="2" type="ordered locus">Deba_2697</name>
</gene>
<organism evidence="2 3">
    <name type="scientific">Desulfarculus baarsii (strain ATCC 33931 / DSM 2075 / LMG 7858 / VKM B-1802 / 2st14)</name>
    <dbReference type="NCBI Taxonomy" id="644282"/>
    <lineage>
        <taxon>Bacteria</taxon>
        <taxon>Pseudomonadati</taxon>
        <taxon>Thermodesulfobacteriota</taxon>
        <taxon>Desulfarculia</taxon>
        <taxon>Desulfarculales</taxon>
        <taxon>Desulfarculaceae</taxon>
        <taxon>Desulfarculus</taxon>
    </lineage>
</organism>
<evidence type="ECO:0000313" key="3">
    <source>
        <dbReference type="Proteomes" id="UP000009047"/>
    </source>
</evidence>
<keyword evidence="1" id="KW-0472">Membrane</keyword>
<dbReference type="EMBL" id="CP002085">
    <property type="protein sequence ID" value="ADK86051.1"/>
    <property type="molecule type" value="Genomic_DNA"/>
</dbReference>
<accession>E1QKF8</accession>
<keyword evidence="1" id="KW-0812">Transmembrane</keyword>
<dbReference type="RefSeq" id="WP_013259490.1">
    <property type="nucleotide sequence ID" value="NC_014365.1"/>
</dbReference>
<dbReference type="STRING" id="644282.Deba_2697"/>